<dbReference type="GO" id="GO:0004364">
    <property type="term" value="F:glutathione transferase activity"/>
    <property type="evidence" value="ECO:0007669"/>
    <property type="project" value="TreeGrafter"/>
</dbReference>
<evidence type="ECO:0000259" key="1">
    <source>
        <dbReference type="Pfam" id="PF01323"/>
    </source>
</evidence>
<dbReference type="PANTHER" id="PTHR42943:SF2">
    <property type="entry name" value="GLUTATHIONE S-TRANSFERASE KAPPA 1"/>
    <property type="match status" value="1"/>
</dbReference>
<evidence type="ECO:0000313" key="3">
    <source>
        <dbReference type="Proteomes" id="UP000261640"/>
    </source>
</evidence>
<dbReference type="InterPro" id="IPR051924">
    <property type="entry name" value="GST_Kappa/NadH"/>
</dbReference>
<organism evidence="2 3">
    <name type="scientific">Mastacembelus armatus</name>
    <name type="common">zig-zag eel</name>
    <dbReference type="NCBI Taxonomy" id="205130"/>
    <lineage>
        <taxon>Eukaryota</taxon>
        <taxon>Metazoa</taxon>
        <taxon>Chordata</taxon>
        <taxon>Craniata</taxon>
        <taxon>Vertebrata</taxon>
        <taxon>Euteleostomi</taxon>
        <taxon>Actinopterygii</taxon>
        <taxon>Neopterygii</taxon>
        <taxon>Teleostei</taxon>
        <taxon>Neoteleostei</taxon>
        <taxon>Acanthomorphata</taxon>
        <taxon>Anabantaria</taxon>
        <taxon>Synbranchiformes</taxon>
        <taxon>Mastacembelidae</taxon>
        <taxon>Mastacembelus</taxon>
    </lineage>
</organism>
<dbReference type="PANTHER" id="PTHR42943">
    <property type="entry name" value="GLUTATHIONE S-TRANSFERASE KAPPA"/>
    <property type="match status" value="1"/>
</dbReference>
<name>A0A7N8WP78_9TELE</name>
<dbReference type="GeneTree" id="ENSGT00940000181908"/>
<evidence type="ECO:0000313" key="2">
    <source>
        <dbReference type="Ensembl" id="ENSMAMP00000039073.1"/>
    </source>
</evidence>
<reference evidence="2" key="2">
    <citation type="submission" date="2025-09" db="UniProtKB">
        <authorList>
            <consortium name="Ensembl"/>
        </authorList>
    </citation>
    <scope>IDENTIFICATION</scope>
</reference>
<dbReference type="Ensembl" id="ENSMAMT00000064202.1">
    <property type="protein sequence ID" value="ENSMAMP00000039073.1"/>
    <property type="gene ID" value="ENSMAMG00000026231.1"/>
</dbReference>
<dbReference type="AlphaFoldDB" id="A0A7N8WP78"/>
<dbReference type="GO" id="GO:0005777">
    <property type="term" value="C:peroxisome"/>
    <property type="evidence" value="ECO:0007669"/>
    <property type="project" value="TreeGrafter"/>
</dbReference>
<feature type="domain" description="DSBA-like thioredoxin" evidence="1">
    <location>
        <begin position="7"/>
        <end position="86"/>
    </location>
</feature>
<dbReference type="GO" id="GO:0006749">
    <property type="term" value="P:glutathione metabolic process"/>
    <property type="evidence" value="ECO:0007669"/>
    <property type="project" value="TreeGrafter"/>
</dbReference>
<dbReference type="GO" id="GO:0004602">
    <property type="term" value="F:glutathione peroxidase activity"/>
    <property type="evidence" value="ECO:0007669"/>
    <property type="project" value="TreeGrafter"/>
</dbReference>
<dbReference type="GO" id="GO:0005739">
    <property type="term" value="C:mitochondrion"/>
    <property type="evidence" value="ECO:0007669"/>
    <property type="project" value="TreeGrafter"/>
</dbReference>
<proteinExistence type="predicted"/>
<dbReference type="Proteomes" id="UP000261640">
    <property type="component" value="Unplaced"/>
</dbReference>
<sequence>LGPNPTVVELFYDVVSPYSWLGFEVMCRYRNLWNIDLKLRPALLGGVMQGSDNKPPAMVQNKFLYMDKDLRRLAGYFDVPLQPPSDPFLYPFGDRHIYFNEGQWIFTFITEVCLLAKETENKLICKIYFWGSYLYVQERH</sequence>
<dbReference type="InParanoid" id="A0A7N8WP78"/>
<dbReference type="Gene3D" id="3.40.30.10">
    <property type="entry name" value="Glutaredoxin"/>
    <property type="match status" value="1"/>
</dbReference>
<dbReference type="InterPro" id="IPR036249">
    <property type="entry name" value="Thioredoxin-like_sf"/>
</dbReference>
<dbReference type="Pfam" id="PF01323">
    <property type="entry name" value="DSBA"/>
    <property type="match status" value="1"/>
</dbReference>
<accession>A0A7N8WP78</accession>
<keyword evidence="3" id="KW-1185">Reference proteome</keyword>
<reference evidence="2" key="1">
    <citation type="submission" date="2025-08" db="UniProtKB">
        <authorList>
            <consortium name="Ensembl"/>
        </authorList>
    </citation>
    <scope>IDENTIFICATION</scope>
</reference>
<dbReference type="SUPFAM" id="SSF52833">
    <property type="entry name" value="Thioredoxin-like"/>
    <property type="match status" value="1"/>
</dbReference>
<protein>
    <recommendedName>
        <fullName evidence="1">DSBA-like thioredoxin domain-containing protein</fullName>
    </recommendedName>
</protein>
<dbReference type="InterPro" id="IPR001853">
    <property type="entry name" value="DSBA-like_thioredoxin_dom"/>
</dbReference>